<gene>
    <name evidence="9" type="ORF">CHC_T00010011001</name>
</gene>
<evidence type="ECO:0000313" key="10">
    <source>
        <dbReference type="Proteomes" id="UP000012073"/>
    </source>
</evidence>
<dbReference type="AlphaFoldDB" id="R7Q5H0"/>
<feature type="domain" description="Metallo-beta-lactamase" evidence="6">
    <location>
        <begin position="21"/>
        <end position="233"/>
    </location>
</feature>
<evidence type="ECO:0000256" key="5">
    <source>
        <dbReference type="ARBA" id="ARBA00023242"/>
    </source>
</evidence>
<dbReference type="Pfam" id="PF07521">
    <property type="entry name" value="RMMBL"/>
    <property type="match status" value="1"/>
</dbReference>
<keyword evidence="5" id="KW-0539">Nucleus</keyword>
<dbReference type="InterPro" id="IPR022712">
    <property type="entry name" value="Beta_Casp"/>
</dbReference>
<dbReference type="InterPro" id="IPR050698">
    <property type="entry name" value="MBL"/>
</dbReference>
<dbReference type="GO" id="GO:0003723">
    <property type="term" value="F:RNA binding"/>
    <property type="evidence" value="ECO:0007669"/>
    <property type="project" value="TreeGrafter"/>
</dbReference>
<dbReference type="SMART" id="SM01098">
    <property type="entry name" value="CPSF73-100_C"/>
    <property type="match status" value="1"/>
</dbReference>
<dbReference type="InterPro" id="IPR001279">
    <property type="entry name" value="Metallo-B-lactamas"/>
</dbReference>
<dbReference type="InterPro" id="IPR021718">
    <property type="entry name" value="CPSF73-100_C"/>
</dbReference>
<dbReference type="KEGG" id="ccp:CHC_T00010011001"/>
<dbReference type="PANTHER" id="PTHR11203:SF11">
    <property type="entry name" value="CLEAVAGE AND POLYADENYLATION SPECIFICITY FACTOR SUBUNIT 3"/>
    <property type="match status" value="1"/>
</dbReference>
<dbReference type="GO" id="GO:0004521">
    <property type="term" value="F:RNA endonuclease activity"/>
    <property type="evidence" value="ECO:0007669"/>
    <property type="project" value="TreeGrafter"/>
</dbReference>
<evidence type="ECO:0000259" key="6">
    <source>
        <dbReference type="SMART" id="SM00849"/>
    </source>
</evidence>
<dbReference type="EMBL" id="HG001639">
    <property type="protein sequence ID" value="CDF33269.1"/>
    <property type="molecule type" value="Genomic_DNA"/>
</dbReference>
<evidence type="ECO:0000313" key="9">
    <source>
        <dbReference type="EMBL" id="CDF33269.1"/>
    </source>
</evidence>
<dbReference type="PANTHER" id="PTHR11203">
    <property type="entry name" value="CLEAVAGE AND POLYADENYLATION SPECIFICITY FACTOR FAMILY MEMBER"/>
    <property type="match status" value="1"/>
</dbReference>
<dbReference type="Pfam" id="PF11718">
    <property type="entry name" value="CPSF73-100_C"/>
    <property type="match status" value="1"/>
</dbReference>
<evidence type="ECO:0000256" key="4">
    <source>
        <dbReference type="ARBA" id="ARBA00022801"/>
    </source>
</evidence>
<dbReference type="GeneID" id="17320789"/>
<dbReference type="GO" id="GO:0005847">
    <property type="term" value="C:mRNA cleavage and polyadenylation specificity factor complex"/>
    <property type="evidence" value="ECO:0007669"/>
    <property type="project" value="TreeGrafter"/>
</dbReference>
<evidence type="ECO:0000256" key="2">
    <source>
        <dbReference type="ARBA" id="ARBA00022664"/>
    </source>
</evidence>
<organism evidence="9 10">
    <name type="scientific">Chondrus crispus</name>
    <name type="common">Carrageen Irish moss</name>
    <name type="synonym">Polymorpha crispa</name>
    <dbReference type="NCBI Taxonomy" id="2769"/>
    <lineage>
        <taxon>Eukaryota</taxon>
        <taxon>Rhodophyta</taxon>
        <taxon>Florideophyceae</taxon>
        <taxon>Rhodymeniophycidae</taxon>
        <taxon>Gigartinales</taxon>
        <taxon>Gigartinaceae</taxon>
        <taxon>Chondrus</taxon>
    </lineage>
</organism>
<dbReference type="GO" id="GO:0006398">
    <property type="term" value="P:mRNA 3'-end processing by stem-loop binding and cleavage"/>
    <property type="evidence" value="ECO:0007669"/>
    <property type="project" value="TreeGrafter"/>
</dbReference>
<dbReference type="InterPro" id="IPR036866">
    <property type="entry name" value="RibonucZ/Hydroxyglut_hydro"/>
</dbReference>
<dbReference type="InterPro" id="IPR011108">
    <property type="entry name" value="RMMBL"/>
</dbReference>
<dbReference type="RefSeq" id="XP_005713072.1">
    <property type="nucleotide sequence ID" value="XM_005713015.1"/>
</dbReference>
<comment type="subcellular location">
    <subcellularLocation>
        <location evidence="1">Nucleus</location>
    </subcellularLocation>
</comment>
<dbReference type="SUPFAM" id="SSF56281">
    <property type="entry name" value="Metallo-hydrolase/oxidoreductase"/>
    <property type="match status" value="1"/>
</dbReference>
<dbReference type="SMART" id="SM01027">
    <property type="entry name" value="Beta-Casp"/>
    <property type="match status" value="1"/>
</dbReference>
<keyword evidence="3" id="KW-0540">Nuclease</keyword>
<dbReference type="CDD" id="cd16292">
    <property type="entry name" value="CPSF3-like_MBL-fold"/>
    <property type="match status" value="1"/>
</dbReference>
<keyword evidence="10" id="KW-1185">Reference proteome</keyword>
<evidence type="ECO:0000259" key="7">
    <source>
        <dbReference type="SMART" id="SM01027"/>
    </source>
</evidence>
<dbReference type="OMA" id="CKQHITL"/>
<dbReference type="SMART" id="SM00849">
    <property type="entry name" value="Lactamase_B"/>
    <property type="match status" value="1"/>
</dbReference>
<dbReference type="Gramene" id="CDF33269">
    <property type="protein sequence ID" value="CDF33269"/>
    <property type="gene ID" value="CHC_T00010011001"/>
</dbReference>
<dbReference type="Pfam" id="PF16661">
    <property type="entry name" value="Lactamase_B_6"/>
    <property type="match status" value="1"/>
</dbReference>
<name>R7Q5H0_CHOCR</name>
<dbReference type="Proteomes" id="UP000012073">
    <property type="component" value="Unassembled WGS sequence"/>
</dbReference>
<dbReference type="Gene3D" id="3.60.15.10">
    <property type="entry name" value="Ribonuclease Z/Hydroxyacylglutathione hydrolase-like"/>
    <property type="match status" value="1"/>
</dbReference>
<proteinExistence type="predicted"/>
<evidence type="ECO:0000256" key="3">
    <source>
        <dbReference type="ARBA" id="ARBA00022722"/>
    </source>
</evidence>
<keyword evidence="2" id="KW-0507">mRNA processing</keyword>
<dbReference type="GO" id="GO:0004534">
    <property type="term" value="F:5'-3' RNA exonuclease activity"/>
    <property type="evidence" value="ECO:0007669"/>
    <property type="project" value="TreeGrafter"/>
</dbReference>
<dbReference type="Pfam" id="PF10996">
    <property type="entry name" value="Beta-Casp"/>
    <property type="match status" value="1"/>
</dbReference>
<reference evidence="10" key="1">
    <citation type="journal article" date="2013" name="Proc. Natl. Acad. Sci. U.S.A.">
        <title>Genome structure and metabolic features in the red seaweed Chondrus crispus shed light on evolution of the Archaeplastida.</title>
        <authorList>
            <person name="Collen J."/>
            <person name="Porcel B."/>
            <person name="Carre W."/>
            <person name="Ball S.G."/>
            <person name="Chaparro C."/>
            <person name="Tonon T."/>
            <person name="Barbeyron T."/>
            <person name="Michel G."/>
            <person name="Noel B."/>
            <person name="Valentin K."/>
            <person name="Elias M."/>
            <person name="Artiguenave F."/>
            <person name="Arun A."/>
            <person name="Aury J.M."/>
            <person name="Barbosa-Neto J.F."/>
            <person name="Bothwell J.H."/>
            <person name="Bouget F.Y."/>
            <person name="Brillet L."/>
            <person name="Cabello-Hurtado F."/>
            <person name="Capella-Gutierrez S."/>
            <person name="Charrier B."/>
            <person name="Cladiere L."/>
            <person name="Cock J.M."/>
            <person name="Coelho S.M."/>
            <person name="Colleoni C."/>
            <person name="Czjzek M."/>
            <person name="Da Silva C."/>
            <person name="Delage L."/>
            <person name="Denoeud F."/>
            <person name="Deschamps P."/>
            <person name="Dittami S.M."/>
            <person name="Gabaldon T."/>
            <person name="Gachon C.M."/>
            <person name="Groisillier A."/>
            <person name="Herve C."/>
            <person name="Jabbari K."/>
            <person name="Katinka M."/>
            <person name="Kloareg B."/>
            <person name="Kowalczyk N."/>
            <person name="Labadie K."/>
            <person name="Leblanc C."/>
            <person name="Lopez P.J."/>
            <person name="McLachlan D.H."/>
            <person name="Meslet-Cladiere L."/>
            <person name="Moustafa A."/>
            <person name="Nehr Z."/>
            <person name="Nyvall Collen P."/>
            <person name="Panaud O."/>
            <person name="Partensky F."/>
            <person name="Poulain J."/>
            <person name="Rensing S.A."/>
            <person name="Rousvoal S."/>
            <person name="Samson G."/>
            <person name="Symeonidi A."/>
            <person name="Weissenbach J."/>
            <person name="Zambounis A."/>
            <person name="Wincker P."/>
            <person name="Boyen C."/>
        </authorList>
    </citation>
    <scope>NUCLEOTIDE SEQUENCE [LARGE SCALE GENOMIC DNA]</scope>
    <source>
        <strain evidence="10">cv. Stackhouse</strain>
    </source>
</reference>
<dbReference type="Gene3D" id="3.40.50.10890">
    <property type="match status" value="1"/>
</dbReference>
<keyword evidence="4" id="KW-0378">Hydrolase</keyword>
<accession>R7Q5H0</accession>
<dbReference type="OrthoDB" id="10249535at2759"/>
<sequence length="686" mass="77140">MADAMENEMQIMPIGAGNEVGRSCCILKFMGKTIMFDCGVHPAYSGISSLPFFDYIEAQEIDLVLITHYHLDHAAGLPFLMERTNLNPEARVFMTQPTRAIYKALLSDFVRVSRNAPGEESLYTEDDVNRTMSRIEVADYHAEVNVKGIKFRPFYAAHVLGGAMFMVEIAGVRVLYTGDYSREEDRHLKAAEIPPFRPDVLIVESTYGIQEHEPRGIREKRFTDRVARVVRGGGRVLLPVFALGRAQELLLILDEFWEAHPDLHHVPIYYASAIAQRCMPVYQTYVNMMNDNVRRRFEISNPFHFKHVKNIKGMNQFADDGPCVFMASPGMLQNGLSRELFERWCTNKQNGLVLSGYSVEGTLAKKVLTEPETITKLDGRQARLNCSVDYITFAAHADFKETRMFVEELKPDHCVLVHGEKNNMARLKGALDTIHNKTEGGRKLDLHSPLNCGVVKLKFKNEKMAKAIDVLPLAAEEKPKPGTKVSGLLIQQEFSYTLVKPQDLPQYTSLKLSQIDQRQVLPLKKSLVTLATQLNTIFRGVRFDEEGKVISMAKGSVLIVQKDEHSVQMAWASGYASDILTEAIAAITISDSPHAGEPGVSETLKLGRKLLAARFGKTHSIKGFPHKVRMVVDLTKVTVNMLTGEVDCADETVRNRVLLAYRRIQAAMFPIPEYYCDCCQPTTHVQ</sequence>
<dbReference type="FunFam" id="3.40.50.10890:FF:000001">
    <property type="entry name" value="Cleavage and polyadenylation specificity factor subunit 3"/>
    <property type="match status" value="1"/>
</dbReference>
<evidence type="ECO:0000259" key="8">
    <source>
        <dbReference type="SMART" id="SM01098"/>
    </source>
</evidence>
<feature type="domain" description="Beta-Casp" evidence="7">
    <location>
        <begin position="246"/>
        <end position="367"/>
    </location>
</feature>
<feature type="domain" description="Pre-mRNA 3'-end-processing endonuclease polyadenylation factor C-term" evidence="8">
    <location>
        <begin position="481"/>
        <end position="671"/>
    </location>
</feature>
<protein>
    <submittedName>
        <fullName evidence="9">Cleavage and polyadenylation specificity factor, 73kDa variant</fullName>
    </submittedName>
</protein>
<dbReference type="STRING" id="2769.R7Q5H0"/>
<dbReference type="PhylomeDB" id="R7Q5H0"/>
<evidence type="ECO:0000256" key="1">
    <source>
        <dbReference type="ARBA" id="ARBA00004123"/>
    </source>
</evidence>